<evidence type="ECO:0000256" key="11">
    <source>
        <dbReference type="SAM" id="SignalP"/>
    </source>
</evidence>
<evidence type="ECO:0000256" key="6">
    <source>
        <dbReference type="ARBA" id="ARBA00023136"/>
    </source>
</evidence>
<keyword evidence="7 8" id="KW-0998">Cell outer membrane</keyword>
<feature type="compositionally biased region" description="Low complexity" evidence="10">
    <location>
        <begin position="102"/>
        <end position="114"/>
    </location>
</feature>
<dbReference type="Pfam" id="PF00593">
    <property type="entry name" value="TonB_dep_Rec_b-barrel"/>
    <property type="match status" value="1"/>
</dbReference>
<feature type="chain" id="PRO_5046626226" evidence="11">
    <location>
        <begin position="19"/>
        <end position="751"/>
    </location>
</feature>
<evidence type="ECO:0000313" key="14">
    <source>
        <dbReference type="EMBL" id="MDC7784465.1"/>
    </source>
</evidence>
<keyword evidence="3 8" id="KW-1134">Transmembrane beta strand</keyword>
<sequence length="751" mass="79497">MRLAILALLPASLAPAAAQEAATGGATASAGATAERSDTRLPPLTVTAPRRSSRPASSAADGRTSRGAEPAPTPVAAGTAPATGLMLSGPGGEGGPGRGQLSTAASAQPAASTTLDSAWISRTPVSTYGDLFRSVPGMNVSNFGQGAIGYGISMRGFNEGDHGRDVAYAIDGVPVNIVSSLHIPSYADLNPLIPETVRSIEIIRGPFSVEFGDANVGGSVNIVTKRSEPFATVTASGGSFATGRGLATISSQGGAFEPYVAWEGYRTDGYRDNSFIDRYNGFNKVSTRVGEDGVLSLRVQAYGTDFGAASYISRDAVRAGTLSPKTAINDTDGGNRYYENIVANYVSGATDQELSGVLFVSHDTFNRWSDFGSGQRWQNDERVTAGGTIRKVWTGAVSDVLPVQILAGGNWRTDLIDSFQGRTVARHLTTAQLSAATEQTNLAGFAQLQVKPTEWLKITGGGRFDQFYYDVTDNLTPANSITTSPGVLSPKAGLSITPLSWLELYGNYGQGFRSYGSTELIDNPALKPFKIESQEAGARLVFDRVSIQGDVWTTTSENESFQAAPSLPVTYLGAARRDGFDIDTRFALVREPGRNIALFANYGGVRAVLLDAAPSYYVPNVPSYVANLGIDFDVATRGTERLYGSAYVTFVGKKNLTQDGLLSTEPYSRVTGRLAYAWAEGWTAFTQATWYPGDTTSEIALNFGDVVNASSADIYTSPQARLAVTAGLIYRFDTPAFGTATPLPTTKMVVK</sequence>
<feature type="domain" description="TonB-dependent receptor-like beta-barrel" evidence="12">
    <location>
        <begin position="265"/>
        <end position="685"/>
    </location>
</feature>
<feature type="compositionally biased region" description="Gly residues" evidence="10">
    <location>
        <begin position="89"/>
        <end position="98"/>
    </location>
</feature>
<keyword evidence="5 9" id="KW-0798">TonB box</keyword>
<keyword evidence="15" id="KW-1185">Reference proteome</keyword>
<dbReference type="EMBL" id="JAQQLI010000002">
    <property type="protein sequence ID" value="MDC7784465.1"/>
    <property type="molecule type" value="Genomic_DNA"/>
</dbReference>
<dbReference type="InterPro" id="IPR012910">
    <property type="entry name" value="Plug_dom"/>
</dbReference>
<protein>
    <submittedName>
        <fullName evidence="14">TonB-dependent receptor</fullName>
    </submittedName>
</protein>
<evidence type="ECO:0000256" key="3">
    <source>
        <dbReference type="ARBA" id="ARBA00022452"/>
    </source>
</evidence>
<comment type="subcellular location">
    <subcellularLocation>
        <location evidence="1 8">Cell outer membrane</location>
        <topology evidence="1 8">Multi-pass membrane protein</topology>
    </subcellularLocation>
</comment>
<feature type="signal peptide" evidence="11">
    <location>
        <begin position="1"/>
        <end position="18"/>
    </location>
</feature>
<feature type="compositionally biased region" description="Low complexity" evidence="10">
    <location>
        <begin position="23"/>
        <end position="34"/>
    </location>
</feature>
<evidence type="ECO:0000256" key="1">
    <source>
        <dbReference type="ARBA" id="ARBA00004571"/>
    </source>
</evidence>
<dbReference type="Proteomes" id="UP001165652">
    <property type="component" value="Unassembled WGS sequence"/>
</dbReference>
<feature type="domain" description="TonB-dependent receptor plug" evidence="13">
    <location>
        <begin position="107"/>
        <end position="218"/>
    </location>
</feature>
<comment type="caution">
    <text evidence="14">The sequence shown here is derived from an EMBL/GenBank/DDBJ whole genome shotgun (WGS) entry which is preliminary data.</text>
</comment>
<dbReference type="InterPro" id="IPR036942">
    <property type="entry name" value="Beta-barrel_TonB_sf"/>
</dbReference>
<reference evidence="14" key="1">
    <citation type="journal article" date="2023" name="Microbiol Resour">
        <title>Genome Sequences of Rhodoplanes serenus and Two Thermotolerant Strains, Rhodoplanes tepidamans and 'Rhodoplanes cryptolactis,' Further Refine the Genus.</title>
        <authorList>
            <person name="Rayyan A.A."/>
            <person name="Kyndt J.A."/>
        </authorList>
    </citation>
    <scope>NUCLEOTIDE SEQUENCE</scope>
    <source>
        <strain evidence="14">DSM 9987</strain>
    </source>
</reference>
<dbReference type="PANTHER" id="PTHR30069">
    <property type="entry name" value="TONB-DEPENDENT OUTER MEMBRANE RECEPTOR"/>
    <property type="match status" value="1"/>
</dbReference>
<evidence type="ECO:0000256" key="8">
    <source>
        <dbReference type="PROSITE-ProRule" id="PRU01360"/>
    </source>
</evidence>
<evidence type="ECO:0000313" key="15">
    <source>
        <dbReference type="Proteomes" id="UP001165652"/>
    </source>
</evidence>
<keyword evidence="11" id="KW-0732">Signal</keyword>
<feature type="region of interest" description="Disordered" evidence="10">
    <location>
        <begin position="23"/>
        <end position="114"/>
    </location>
</feature>
<dbReference type="Pfam" id="PF07715">
    <property type="entry name" value="Plug"/>
    <property type="match status" value="1"/>
</dbReference>
<evidence type="ECO:0000256" key="5">
    <source>
        <dbReference type="ARBA" id="ARBA00023077"/>
    </source>
</evidence>
<evidence type="ECO:0000259" key="13">
    <source>
        <dbReference type="Pfam" id="PF07715"/>
    </source>
</evidence>
<dbReference type="PANTHER" id="PTHR30069:SF49">
    <property type="entry name" value="OUTER MEMBRANE PROTEIN C"/>
    <property type="match status" value="1"/>
</dbReference>
<proteinExistence type="inferred from homology"/>
<feature type="compositionally biased region" description="Low complexity" evidence="10">
    <location>
        <begin position="67"/>
        <end position="84"/>
    </location>
</feature>
<dbReference type="Gene3D" id="2.170.130.10">
    <property type="entry name" value="TonB-dependent receptor, plug domain"/>
    <property type="match status" value="1"/>
</dbReference>
<accession>A0ABT5J4A2</accession>
<keyword evidence="2 8" id="KW-0813">Transport</keyword>
<reference evidence="14" key="2">
    <citation type="submission" date="2023-02" db="EMBL/GenBank/DDBJ databases">
        <authorList>
            <person name="Rayyan A."/>
            <person name="Meyer T."/>
            <person name="Kyndt J.A."/>
        </authorList>
    </citation>
    <scope>NUCLEOTIDE SEQUENCE</scope>
    <source>
        <strain evidence="14">DSM 9987</strain>
    </source>
</reference>
<keyword evidence="14" id="KW-0675">Receptor</keyword>
<gene>
    <name evidence="14" type="ORF">PQJ73_02110</name>
</gene>
<dbReference type="Gene3D" id="2.40.170.20">
    <property type="entry name" value="TonB-dependent receptor, beta-barrel domain"/>
    <property type="match status" value="1"/>
</dbReference>
<feature type="compositionally biased region" description="Low complexity" evidence="10">
    <location>
        <begin position="48"/>
        <end position="60"/>
    </location>
</feature>
<dbReference type="InterPro" id="IPR037066">
    <property type="entry name" value="Plug_dom_sf"/>
</dbReference>
<evidence type="ECO:0000259" key="12">
    <source>
        <dbReference type="Pfam" id="PF00593"/>
    </source>
</evidence>
<keyword evidence="6 8" id="KW-0472">Membrane</keyword>
<comment type="similarity">
    <text evidence="8 9">Belongs to the TonB-dependent receptor family.</text>
</comment>
<dbReference type="RefSeq" id="WP_272775315.1">
    <property type="nucleotide sequence ID" value="NZ_JAQQLI010000002.1"/>
</dbReference>
<dbReference type="PROSITE" id="PS52016">
    <property type="entry name" value="TONB_DEPENDENT_REC_3"/>
    <property type="match status" value="1"/>
</dbReference>
<organism evidence="14 15">
    <name type="scientific">Rhodoplanes tepidamans</name>
    <name type="common">Rhodoplanes cryptolactis</name>
    <dbReference type="NCBI Taxonomy" id="200616"/>
    <lineage>
        <taxon>Bacteria</taxon>
        <taxon>Pseudomonadati</taxon>
        <taxon>Pseudomonadota</taxon>
        <taxon>Alphaproteobacteria</taxon>
        <taxon>Hyphomicrobiales</taxon>
        <taxon>Nitrobacteraceae</taxon>
        <taxon>Rhodoplanes</taxon>
    </lineage>
</organism>
<evidence type="ECO:0000256" key="7">
    <source>
        <dbReference type="ARBA" id="ARBA00023237"/>
    </source>
</evidence>
<evidence type="ECO:0000256" key="2">
    <source>
        <dbReference type="ARBA" id="ARBA00022448"/>
    </source>
</evidence>
<evidence type="ECO:0000256" key="10">
    <source>
        <dbReference type="SAM" id="MobiDB-lite"/>
    </source>
</evidence>
<name>A0ABT5J4A2_RHOTP</name>
<dbReference type="SUPFAM" id="SSF56935">
    <property type="entry name" value="Porins"/>
    <property type="match status" value="1"/>
</dbReference>
<dbReference type="InterPro" id="IPR000531">
    <property type="entry name" value="Beta-barrel_TonB"/>
</dbReference>
<dbReference type="InterPro" id="IPR039426">
    <property type="entry name" value="TonB-dep_rcpt-like"/>
</dbReference>
<evidence type="ECO:0000256" key="9">
    <source>
        <dbReference type="RuleBase" id="RU003357"/>
    </source>
</evidence>
<evidence type="ECO:0000256" key="4">
    <source>
        <dbReference type="ARBA" id="ARBA00022692"/>
    </source>
</evidence>
<keyword evidence="4 8" id="KW-0812">Transmembrane</keyword>